<name>A0A7H8V885_STRSA</name>
<dbReference type="InterPro" id="IPR033799">
    <property type="entry name" value="CdiA_EC869-like"/>
</dbReference>
<evidence type="ECO:0000313" key="2">
    <source>
        <dbReference type="EMBL" id="QLB52797.1"/>
    </source>
</evidence>
<evidence type="ECO:0000259" key="1">
    <source>
        <dbReference type="Pfam" id="PF21111"/>
    </source>
</evidence>
<organism evidence="2 3">
    <name type="scientific">Streptococcus sanguinis</name>
    <dbReference type="NCBI Taxonomy" id="1305"/>
    <lineage>
        <taxon>Bacteria</taxon>
        <taxon>Bacillati</taxon>
        <taxon>Bacillota</taxon>
        <taxon>Bacilli</taxon>
        <taxon>Lactobacillales</taxon>
        <taxon>Streptococcaceae</taxon>
        <taxon>Streptococcus</taxon>
    </lineage>
</organism>
<proteinExistence type="predicted"/>
<dbReference type="EMBL" id="CP040556">
    <property type="protein sequence ID" value="QLB52797.1"/>
    <property type="molecule type" value="Genomic_DNA"/>
</dbReference>
<dbReference type="GO" id="GO:0004530">
    <property type="term" value="F:deoxyribonuclease I activity"/>
    <property type="evidence" value="ECO:0007669"/>
    <property type="project" value="InterPro"/>
</dbReference>
<reference evidence="2 3" key="1">
    <citation type="submission" date="2019-05" db="EMBL/GenBank/DDBJ databases">
        <title>The organization of the Streptococcus sanguinis genomes.</title>
        <authorList>
            <person name="Wu C.H."/>
            <person name="Chen Y.Y.M."/>
            <person name="Wang H.Y."/>
        </authorList>
    </citation>
    <scope>NUCLEOTIDE SEQUENCE [LARGE SCALE GENOMIC DNA]</scope>
    <source>
        <strain evidence="2 3">CGMH010</strain>
    </source>
</reference>
<feature type="domain" description="CdiA toxin EC869-like" evidence="1">
    <location>
        <begin position="3"/>
        <end position="104"/>
    </location>
</feature>
<evidence type="ECO:0000313" key="3">
    <source>
        <dbReference type="Proteomes" id="UP000509410"/>
    </source>
</evidence>
<dbReference type="Proteomes" id="UP000509410">
    <property type="component" value="Chromosome"/>
</dbReference>
<dbReference type="Pfam" id="PF21111">
    <property type="entry name" value="CDI_toxin_EC869_like"/>
    <property type="match status" value="1"/>
</dbReference>
<dbReference type="AlphaFoldDB" id="A0A7H8V885"/>
<protein>
    <recommendedName>
        <fullName evidence="1">CdiA toxin EC869-like domain-containing protein</fullName>
    </recommendedName>
</protein>
<sequence>MGKNYPVIDRYDPVTETATSVKSRDLNAKTYQNGSKLKSVVKQDINKLKDFELVNWKGIELEGETITKRNLDIVVPNTKLSQSQIDGLNEAIAYGKENGVTVNIYVGGK</sequence>
<dbReference type="Gene3D" id="3.40.1350.110">
    <property type="match status" value="1"/>
</dbReference>
<accession>A0A7H8V885</accession>
<gene>
    <name evidence="2" type="ORF">FFV08_09435</name>
</gene>